<feature type="region of interest" description="Disordered" evidence="2">
    <location>
        <begin position="590"/>
        <end position="610"/>
    </location>
</feature>
<name>A0A8J2IQA3_FUSEQ</name>
<dbReference type="PANTHER" id="PTHR46494:SF1">
    <property type="entry name" value="CORA FAMILY METAL ION TRANSPORTER (EUROFUNG)"/>
    <property type="match status" value="1"/>
</dbReference>
<feature type="transmembrane region" description="Helical" evidence="3">
    <location>
        <begin position="662"/>
        <end position="679"/>
    </location>
</feature>
<accession>A0A8J2IQA3</accession>
<evidence type="ECO:0000313" key="5">
    <source>
        <dbReference type="Proteomes" id="UP000693738"/>
    </source>
</evidence>
<evidence type="ECO:0000256" key="1">
    <source>
        <dbReference type="ARBA" id="ARBA00004651"/>
    </source>
</evidence>
<protein>
    <submittedName>
        <fullName evidence="4">Uncharacterized protein</fullName>
    </submittedName>
</protein>
<dbReference type="GO" id="GO:0015095">
    <property type="term" value="F:magnesium ion transmembrane transporter activity"/>
    <property type="evidence" value="ECO:0007669"/>
    <property type="project" value="TreeGrafter"/>
</dbReference>
<sequence>MAQGDSRPETDPEWKANEIKSQVMDFHYQDAQMVLLLEIAVTPVTSGKPDWSLQLQRRTHAGGCTSFQLNCYLCQDKGERDDILSGLRRFQRRYQLKGSYGSSFRPSFVPLRDGEQLEDSSEWSDSAAEHPNLPAFLSIPCIHFETPVCRPPDNTTHHAKTLLQYHYRFGKSNLTNQGPSLDIASILEEDSPHIRELWCLAIDEKNLLNSSSLTAPTIWPIPDQGSEPNNGLGLSTSAKMALRQYFKGDTKLIRPGVKYMSNLTAFLRMAIMIVIPFATLSPVDWILKPIGWILGPLSRNPDSYLTGVEAVALARLLSFSDMIAQSKGKNQNKAHEWLQVSIPFESFGAQRHSRNIAPRLCAMAEHVQQWIEIEKTARVQADPSDEIFDTLRKLWSIAVRFTMNFYFSQDHLYEFHHTSFWKTMLNRRRPLRANEVQYRSRGSKKPCGTLEDLETEFVAAVATLERQQGTKRLDIQASIHRENEDLLRFVHKFDQNLSLACLFHMCIISTPTRFSITSRDITDMFATTTSNLEWLIRDSVSQPLVYQVSAVAEDLRIMKDVLQSQTQVILAVASNLARLLANSKTINDTGKGTPSTIGSLKRTENHNSQQSRETYIFKILQRRPQFRHRHLTNDIERLAETAKRLKVQAALLINIKAEDKNVAIFIFTVVTVIFLPLSFVTSYLGMNTSDVRDMEQGQWLFWAIGGAVTAMTLLVACILAFRGPQWKRARQNYKLSTLADGKWE</sequence>
<dbReference type="GO" id="GO:0050897">
    <property type="term" value="F:cobalt ion binding"/>
    <property type="evidence" value="ECO:0007669"/>
    <property type="project" value="TreeGrafter"/>
</dbReference>
<dbReference type="InterPro" id="IPR002523">
    <property type="entry name" value="MgTranspt_CorA/ZnTranspt_ZntB"/>
</dbReference>
<dbReference type="Pfam" id="PF01544">
    <property type="entry name" value="CorA"/>
    <property type="match status" value="1"/>
</dbReference>
<dbReference type="GO" id="GO:0000287">
    <property type="term" value="F:magnesium ion binding"/>
    <property type="evidence" value="ECO:0007669"/>
    <property type="project" value="TreeGrafter"/>
</dbReference>
<feature type="transmembrane region" description="Helical" evidence="3">
    <location>
        <begin position="263"/>
        <end position="283"/>
    </location>
</feature>
<dbReference type="PANTHER" id="PTHR46494">
    <property type="entry name" value="CORA FAMILY METAL ION TRANSPORTER (EUROFUNG)"/>
    <property type="match status" value="1"/>
</dbReference>
<gene>
    <name evidence="4" type="ORF">FEQUK3_LOCUS7517</name>
</gene>
<dbReference type="AlphaFoldDB" id="A0A8J2IQA3"/>
<dbReference type="GO" id="GO:0005886">
    <property type="term" value="C:plasma membrane"/>
    <property type="evidence" value="ECO:0007669"/>
    <property type="project" value="UniProtKB-SubCell"/>
</dbReference>
<keyword evidence="3" id="KW-0812">Transmembrane</keyword>
<dbReference type="Proteomes" id="UP000693738">
    <property type="component" value="Unassembled WGS sequence"/>
</dbReference>
<feature type="transmembrane region" description="Helical" evidence="3">
    <location>
        <begin position="699"/>
        <end position="721"/>
    </location>
</feature>
<evidence type="ECO:0000256" key="2">
    <source>
        <dbReference type="SAM" id="MobiDB-lite"/>
    </source>
</evidence>
<comment type="caution">
    <text evidence="4">The sequence shown here is derived from an EMBL/GenBank/DDBJ whole genome shotgun (WGS) entry which is preliminary data.</text>
</comment>
<evidence type="ECO:0000313" key="4">
    <source>
        <dbReference type="EMBL" id="CAG7561783.1"/>
    </source>
</evidence>
<dbReference type="GO" id="GO:0015087">
    <property type="term" value="F:cobalt ion transmembrane transporter activity"/>
    <property type="evidence" value="ECO:0007669"/>
    <property type="project" value="TreeGrafter"/>
</dbReference>
<comment type="subcellular location">
    <subcellularLocation>
        <location evidence="1">Cell membrane</location>
        <topology evidence="1">Multi-pass membrane protein</topology>
    </subcellularLocation>
</comment>
<dbReference type="EMBL" id="CAJSTJ010000143">
    <property type="protein sequence ID" value="CAG7561783.1"/>
    <property type="molecule type" value="Genomic_DNA"/>
</dbReference>
<keyword evidence="3" id="KW-1133">Transmembrane helix</keyword>
<proteinExistence type="predicted"/>
<organism evidence="4 5">
    <name type="scientific">Fusarium equiseti</name>
    <name type="common">Fusarium scirpi</name>
    <dbReference type="NCBI Taxonomy" id="61235"/>
    <lineage>
        <taxon>Eukaryota</taxon>
        <taxon>Fungi</taxon>
        <taxon>Dikarya</taxon>
        <taxon>Ascomycota</taxon>
        <taxon>Pezizomycotina</taxon>
        <taxon>Sordariomycetes</taxon>
        <taxon>Hypocreomycetidae</taxon>
        <taxon>Hypocreales</taxon>
        <taxon>Nectriaceae</taxon>
        <taxon>Fusarium</taxon>
        <taxon>Fusarium incarnatum-equiseti species complex</taxon>
    </lineage>
</organism>
<reference evidence="4" key="1">
    <citation type="submission" date="2021-05" db="EMBL/GenBank/DDBJ databases">
        <authorList>
            <person name="Khan N."/>
        </authorList>
    </citation>
    <scope>NUCLEOTIDE SEQUENCE</scope>
</reference>
<keyword evidence="3" id="KW-0472">Membrane</keyword>
<evidence type="ECO:0000256" key="3">
    <source>
        <dbReference type="SAM" id="Phobius"/>
    </source>
</evidence>